<protein>
    <submittedName>
        <fullName evidence="2">Uncharacterized protein</fullName>
    </submittedName>
</protein>
<accession>A0AAW2FZW6</accession>
<comment type="caution">
    <text evidence="2">The sequence shown here is derived from an EMBL/GenBank/DDBJ whole genome shotgun (WGS) entry which is preliminary data.</text>
</comment>
<dbReference type="EMBL" id="JADYXP020000007">
    <property type="protein sequence ID" value="KAL0119767.1"/>
    <property type="molecule type" value="Genomic_DNA"/>
</dbReference>
<feature type="region of interest" description="Disordered" evidence="1">
    <location>
        <begin position="1"/>
        <end position="61"/>
    </location>
</feature>
<proteinExistence type="predicted"/>
<organism evidence="2 3">
    <name type="scientific">Cardiocondyla obscurior</name>
    <dbReference type="NCBI Taxonomy" id="286306"/>
    <lineage>
        <taxon>Eukaryota</taxon>
        <taxon>Metazoa</taxon>
        <taxon>Ecdysozoa</taxon>
        <taxon>Arthropoda</taxon>
        <taxon>Hexapoda</taxon>
        <taxon>Insecta</taxon>
        <taxon>Pterygota</taxon>
        <taxon>Neoptera</taxon>
        <taxon>Endopterygota</taxon>
        <taxon>Hymenoptera</taxon>
        <taxon>Apocrita</taxon>
        <taxon>Aculeata</taxon>
        <taxon>Formicoidea</taxon>
        <taxon>Formicidae</taxon>
        <taxon>Myrmicinae</taxon>
        <taxon>Cardiocondyla</taxon>
    </lineage>
</organism>
<dbReference type="Proteomes" id="UP001430953">
    <property type="component" value="Unassembled WGS sequence"/>
</dbReference>
<evidence type="ECO:0000256" key="1">
    <source>
        <dbReference type="SAM" id="MobiDB-lite"/>
    </source>
</evidence>
<feature type="compositionally biased region" description="Basic residues" evidence="1">
    <location>
        <begin position="1"/>
        <end position="12"/>
    </location>
</feature>
<reference evidence="2 3" key="1">
    <citation type="submission" date="2023-03" db="EMBL/GenBank/DDBJ databases">
        <title>High recombination rates correlate with genetic variation in Cardiocondyla obscurior ants.</title>
        <authorList>
            <person name="Errbii M."/>
        </authorList>
    </citation>
    <scope>NUCLEOTIDE SEQUENCE [LARGE SCALE GENOMIC DNA]</scope>
    <source>
        <strain evidence="2">Alpha-2009</strain>
        <tissue evidence="2">Whole body</tissue>
    </source>
</reference>
<dbReference type="AlphaFoldDB" id="A0AAW2FZW6"/>
<name>A0AAW2FZW6_9HYME</name>
<keyword evidence="3" id="KW-1185">Reference proteome</keyword>
<evidence type="ECO:0000313" key="2">
    <source>
        <dbReference type="EMBL" id="KAL0119767.1"/>
    </source>
</evidence>
<sequence>MVPRRPRKRKGTSHSGSFRQRNKRKTTNYSENRLHKHPYKTRSKSFRETETTTDPIESFIPSRRSSDSSVIYLGSFRKSPQLVTLEDSNESFPEKIIQQETWLAPCQRQEII</sequence>
<feature type="compositionally biased region" description="Basic residues" evidence="1">
    <location>
        <begin position="34"/>
        <end position="44"/>
    </location>
</feature>
<evidence type="ECO:0000313" key="3">
    <source>
        <dbReference type="Proteomes" id="UP001430953"/>
    </source>
</evidence>
<gene>
    <name evidence="2" type="ORF">PUN28_007895</name>
</gene>